<dbReference type="GO" id="GO:0016226">
    <property type="term" value="P:iron-sulfur cluster assembly"/>
    <property type="evidence" value="ECO:0007669"/>
    <property type="project" value="InterPro"/>
</dbReference>
<comment type="caution">
    <text evidence="3">The sequence shown here is derived from an EMBL/GenBank/DDBJ whole genome shotgun (WGS) entry which is preliminary data.</text>
</comment>
<evidence type="ECO:0000256" key="1">
    <source>
        <dbReference type="ARBA" id="ARBA00006420"/>
    </source>
</evidence>
<organism evidence="3 4">
    <name type="scientific">Eremococcus coleocola ACS-139-V-Col8</name>
    <dbReference type="NCBI Taxonomy" id="908337"/>
    <lineage>
        <taxon>Bacteria</taxon>
        <taxon>Bacillati</taxon>
        <taxon>Bacillota</taxon>
        <taxon>Bacilli</taxon>
        <taxon>Lactobacillales</taxon>
        <taxon>Aerococcaceae</taxon>
        <taxon>Eremococcus</taxon>
    </lineage>
</organism>
<dbReference type="EMBL" id="AENN01000017">
    <property type="protein sequence ID" value="EFR30743.1"/>
    <property type="molecule type" value="Genomic_DNA"/>
</dbReference>
<dbReference type="STRING" id="908337.HMPREF9257_0650"/>
<evidence type="ECO:0000313" key="4">
    <source>
        <dbReference type="Proteomes" id="UP000005990"/>
    </source>
</evidence>
<dbReference type="Gene3D" id="3.90.1010.10">
    <property type="match status" value="1"/>
</dbReference>
<dbReference type="SUPFAM" id="SSF82649">
    <property type="entry name" value="SufE/NifU"/>
    <property type="match status" value="1"/>
</dbReference>
<feature type="domain" description="NIF system FeS cluster assembly NifU N-terminal" evidence="2">
    <location>
        <begin position="10"/>
        <end position="137"/>
    </location>
</feature>
<name>E4KQU0_9LACT</name>
<evidence type="ECO:0000259" key="2">
    <source>
        <dbReference type="Pfam" id="PF01592"/>
    </source>
</evidence>
<dbReference type="RefSeq" id="WP_006418903.1">
    <property type="nucleotide sequence ID" value="NZ_AENN01000017.1"/>
</dbReference>
<dbReference type="eggNOG" id="COG0822">
    <property type="taxonomic scope" value="Bacteria"/>
</dbReference>
<reference evidence="3 4" key="1">
    <citation type="submission" date="2010-10" db="EMBL/GenBank/DDBJ databases">
        <authorList>
            <person name="Durkin A.S."/>
            <person name="Madupu R."/>
            <person name="Torralba M."/>
            <person name="Gillis M."/>
            <person name="Methe B."/>
            <person name="Sutton G."/>
            <person name="Nelson K.E."/>
        </authorList>
    </citation>
    <scope>NUCLEOTIDE SEQUENCE [LARGE SCALE GENOMIC DNA]</scope>
    <source>
        <strain evidence="3 4">ACS-139-V-Col8</strain>
    </source>
</reference>
<accession>E4KQU0</accession>
<dbReference type="Pfam" id="PF01592">
    <property type="entry name" value="NifU_N"/>
    <property type="match status" value="1"/>
</dbReference>
<protein>
    <submittedName>
        <fullName evidence="3">SUF system FeS assembly protein, NifU family</fullName>
    </submittedName>
</protein>
<dbReference type="GO" id="GO:0051536">
    <property type="term" value="F:iron-sulfur cluster binding"/>
    <property type="evidence" value="ECO:0007669"/>
    <property type="project" value="InterPro"/>
</dbReference>
<dbReference type="OrthoDB" id="9804157at2"/>
<evidence type="ECO:0000313" key="3">
    <source>
        <dbReference type="EMBL" id="EFR30743.1"/>
    </source>
</evidence>
<keyword evidence="4" id="KW-1185">Reference proteome</keyword>
<gene>
    <name evidence="3" type="ORF">HMPREF9257_0650</name>
</gene>
<proteinExistence type="inferred from homology"/>
<sequence length="171" mass="18882">MGLEQLNDLYQMTILDHAQHPRHFGSLAQANYRMELYNPTCGDQLEVQMLVQDGIIQDISFMGTGCSISLASASMMTQTLKGHDLDQAQELIQNFDFLIGGLDDQGQTHSLSLQDQAQLKDATILAGVRKFPARYKCAALAWKASQACLDQHLQDQTQKGSDSSHGHDSTN</sequence>
<dbReference type="Proteomes" id="UP000005990">
    <property type="component" value="Unassembled WGS sequence"/>
</dbReference>
<dbReference type="CDD" id="cd06664">
    <property type="entry name" value="IscU_like"/>
    <property type="match status" value="1"/>
</dbReference>
<dbReference type="InterPro" id="IPR002871">
    <property type="entry name" value="NIF_FeS_clus_asmbl_NifU_N"/>
</dbReference>
<dbReference type="GO" id="GO:0005506">
    <property type="term" value="F:iron ion binding"/>
    <property type="evidence" value="ECO:0007669"/>
    <property type="project" value="InterPro"/>
</dbReference>
<dbReference type="PANTHER" id="PTHR10093">
    <property type="entry name" value="IRON-SULFUR CLUSTER ASSEMBLY ENZYME NIFU HOMOLOG"/>
    <property type="match status" value="1"/>
</dbReference>
<dbReference type="FunFam" id="3.90.1010.10:FF:000002">
    <property type="entry name" value="Iron-sulfur cluster assembly scaffold protein NifU"/>
    <property type="match status" value="1"/>
</dbReference>
<dbReference type="AlphaFoldDB" id="E4KQU0"/>
<dbReference type="NCBIfam" id="TIGR01994">
    <property type="entry name" value="SUF_scaf_2"/>
    <property type="match status" value="1"/>
</dbReference>
<comment type="similarity">
    <text evidence="1">Belongs to the NifU family.</text>
</comment>